<dbReference type="AlphaFoldDB" id="A0A9X1FU97"/>
<dbReference type="EMBL" id="JAHXDN010000001">
    <property type="protein sequence ID" value="MBW4707200.1"/>
    <property type="molecule type" value="Genomic_DNA"/>
</dbReference>
<name>A0A9X1FU97_9RHOB</name>
<accession>A0A9X1FU97</accession>
<dbReference type="NCBIfam" id="TIGR03370">
    <property type="entry name" value="VPLPA-CTERM"/>
    <property type="match status" value="1"/>
</dbReference>
<evidence type="ECO:0000256" key="2">
    <source>
        <dbReference type="SAM" id="SignalP"/>
    </source>
</evidence>
<feature type="signal peptide" evidence="2">
    <location>
        <begin position="1"/>
        <end position="20"/>
    </location>
</feature>
<evidence type="ECO:0000313" key="4">
    <source>
        <dbReference type="Proteomes" id="UP001138661"/>
    </source>
</evidence>
<dbReference type="Proteomes" id="UP001138661">
    <property type="component" value="Unassembled WGS sequence"/>
</dbReference>
<organism evidence="3 4">
    <name type="scientific">Roseobacter insulae</name>
    <dbReference type="NCBI Taxonomy" id="2859783"/>
    <lineage>
        <taxon>Bacteria</taxon>
        <taxon>Pseudomonadati</taxon>
        <taxon>Pseudomonadota</taxon>
        <taxon>Alphaproteobacteria</taxon>
        <taxon>Rhodobacterales</taxon>
        <taxon>Roseobacteraceae</taxon>
        <taxon>Roseobacter</taxon>
    </lineage>
</organism>
<gene>
    <name evidence="3" type="ORF">KX928_05310</name>
</gene>
<keyword evidence="1" id="KW-0472">Membrane</keyword>
<keyword evidence="1" id="KW-0812">Transmembrane</keyword>
<comment type="caution">
    <text evidence="3">The sequence shown here is derived from an EMBL/GenBank/DDBJ whole genome shotgun (WGS) entry which is preliminary data.</text>
</comment>
<evidence type="ECO:0000256" key="1">
    <source>
        <dbReference type="SAM" id="Phobius"/>
    </source>
</evidence>
<reference evidence="3" key="1">
    <citation type="submission" date="2021-07" db="EMBL/GenBank/DDBJ databases">
        <title>Roseobacter insulae sp. nov., isolated from a tidal flat.</title>
        <authorList>
            <person name="Park S."/>
            <person name="Yoon J.-H."/>
        </authorList>
    </citation>
    <scope>NUCLEOTIDE SEQUENCE</scope>
    <source>
        <strain evidence="3">YSTF-M11</strain>
    </source>
</reference>
<evidence type="ECO:0000313" key="3">
    <source>
        <dbReference type="EMBL" id="MBW4707200.1"/>
    </source>
</evidence>
<feature type="chain" id="PRO_5040807311" evidence="2">
    <location>
        <begin position="21"/>
        <end position="176"/>
    </location>
</feature>
<keyword evidence="2" id="KW-0732">Signal</keyword>
<proteinExistence type="predicted"/>
<feature type="transmembrane region" description="Helical" evidence="1">
    <location>
        <begin position="149"/>
        <end position="168"/>
    </location>
</feature>
<sequence>MFDKFAGAVAASLIASSASAAVVGDEVTGVLTALSVSLLDETTVVTDPGVEFSFSVGSGFLSFDIAETAVTVIYNLATFPSVGAVTTWDVSGFDDQITGFSLASGKANLIDAVSFTADSISLSVADFFAVNEGAVNTWIFDLETSVAPVPLPASGVLLVAGLAGLGFASRRNKLKG</sequence>
<protein>
    <submittedName>
        <fullName evidence="3">VPLPA-CTERM sorting domain-containing protein</fullName>
    </submittedName>
</protein>
<keyword evidence="1" id="KW-1133">Transmembrane helix</keyword>
<dbReference type="InterPro" id="IPR022472">
    <property type="entry name" value="VPLPA-CTERM"/>
</dbReference>
<keyword evidence="4" id="KW-1185">Reference proteome</keyword>